<dbReference type="Proteomes" id="UP001150538">
    <property type="component" value="Unassembled WGS sequence"/>
</dbReference>
<evidence type="ECO:0000313" key="4">
    <source>
        <dbReference type="Proteomes" id="UP001150538"/>
    </source>
</evidence>
<dbReference type="InterPro" id="IPR006016">
    <property type="entry name" value="UspA"/>
</dbReference>
<name>A0A9W7ZNE6_9FUNG</name>
<dbReference type="InterPro" id="IPR014729">
    <property type="entry name" value="Rossmann-like_a/b/a_fold"/>
</dbReference>
<dbReference type="PANTHER" id="PTHR31964">
    <property type="entry name" value="ADENINE NUCLEOTIDE ALPHA HYDROLASES-LIKE SUPERFAMILY PROTEIN"/>
    <property type="match status" value="1"/>
</dbReference>
<dbReference type="SUPFAM" id="SSF52402">
    <property type="entry name" value="Adenine nucleotide alpha hydrolases-like"/>
    <property type="match status" value="1"/>
</dbReference>
<sequence length="289" mass="31671">MVMNISPSPQTSTGNHSSINVTTASMERLDIGGSKARKGNTGASVSFQQEEREAAASTSPSLGVTSNESGLARHLLDPNIGTAPIPIVKPKDQNSSDFPFKLSTSAPRISRHLTVGNNNMVSNSLDPTKFSRIITVAINSPNTAVHILSWAMKYVLRPRRDLIVLTYVYEPKVDKNNKFNAPQGKTLPGLDSTKSIINSRHEGRELLTEASIFMEQRGFVVKGIMCIGDPRVQIIQEAKRQQSTFLIVGSHNRGAQFGNESSQLGDITQYLVRKAEIPIFVVQPKFEKI</sequence>
<dbReference type="AlphaFoldDB" id="A0A9W7ZNE6"/>
<protein>
    <recommendedName>
        <fullName evidence="2">UspA domain-containing protein</fullName>
    </recommendedName>
</protein>
<dbReference type="PANTHER" id="PTHR31964:SF113">
    <property type="entry name" value="USPA DOMAIN-CONTAINING PROTEIN"/>
    <property type="match status" value="1"/>
</dbReference>
<keyword evidence="4" id="KW-1185">Reference proteome</keyword>
<evidence type="ECO:0000259" key="2">
    <source>
        <dbReference type="Pfam" id="PF00582"/>
    </source>
</evidence>
<dbReference type="CDD" id="cd00293">
    <property type="entry name" value="USP-like"/>
    <property type="match status" value="1"/>
</dbReference>
<dbReference type="OrthoDB" id="843225at2759"/>
<feature type="domain" description="UspA" evidence="2">
    <location>
        <begin position="132"/>
        <end position="282"/>
    </location>
</feature>
<dbReference type="Pfam" id="PF00582">
    <property type="entry name" value="Usp"/>
    <property type="match status" value="1"/>
</dbReference>
<feature type="region of interest" description="Disordered" evidence="1">
    <location>
        <begin position="32"/>
        <end position="68"/>
    </location>
</feature>
<accession>A0A9W7ZNE6</accession>
<feature type="compositionally biased region" description="Polar residues" evidence="1">
    <location>
        <begin position="56"/>
        <end position="68"/>
    </location>
</feature>
<proteinExistence type="predicted"/>
<organism evidence="3 4">
    <name type="scientific">Mycoemilia scoparia</name>
    <dbReference type="NCBI Taxonomy" id="417184"/>
    <lineage>
        <taxon>Eukaryota</taxon>
        <taxon>Fungi</taxon>
        <taxon>Fungi incertae sedis</taxon>
        <taxon>Zoopagomycota</taxon>
        <taxon>Kickxellomycotina</taxon>
        <taxon>Kickxellomycetes</taxon>
        <taxon>Kickxellales</taxon>
        <taxon>Kickxellaceae</taxon>
        <taxon>Mycoemilia</taxon>
    </lineage>
</organism>
<dbReference type="EMBL" id="JANBPU010000282">
    <property type="protein sequence ID" value="KAJ1913163.1"/>
    <property type="molecule type" value="Genomic_DNA"/>
</dbReference>
<reference evidence="3" key="1">
    <citation type="submission" date="2022-07" db="EMBL/GenBank/DDBJ databases">
        <title>Phylogenomic reconstructions and comparative analyses of Kickxellomycotina fungi.</title>
        <authorList>
            <person name="Reynolds N.K."/>
            <person name="Stajich J.E."/>
            <person name="Barry K."/>
            <person name="Grigoriev I.V."/>
            <person name="Crous P."/>
            <person name="Smith M.E."/>
        </authorList>
    </citation>
    <scope>NUCLEOTIDE SEQUENCE</scope>
    <source>
        <strain evidence="3">NBRC 100468</strain>
    </source>
</reference>
<comment type="caution">
    <text evidence="3">The sequence shown here is derived from an EMBL/GenBank/DDBJ whole genome shotgun (WGS) entry which is preliminary data.</text>
</comment>
<gene>
    <name evidence="3" type="ORF">H4219_005324</name>
</gene>
<evidence type="ECO:0000313" key="3">
    <source>
        <dbReference type="EMBL" id="KAJ1913163.1"/>
    </source>
</evidence>
<dbReference type="Gene3D" id="3.40.50.620">
    <property type="entry name" value="HUPs"/>
    <property type="match status" value="1"/>
</dbReference>
<evidence type="ECO:0000256" key="1">
    <source>
        <dbReference type="SAM" id="MobiDB-lite"/>
    </source>
</evidence>